<dbReference type="InterPro" id="IPR043502">
    <property type="entry name" value="DNA/RNA_pol_sf"/>
</dbReference>
<dbReference type="GO" id="GO:0016787">
    <property type="term" value="F:hydrolase activity"/>
    <property type="evidence" value="ECO:0007669"/>
    <property type="project" value="UniProtKB-KW"/>
</dbReference>
<dbReference type="AlphaFoldDB" id="A0A2P4XUN8"/>
<dbReference type="Proteomes" id="UP000237271">
    <property type="component" value="Unassembled WGS sequence"/>
</dbReference>
<evidence type="ECO:0000256" key="6">
    <source>
        <dbReference type="ARBA" id="ARBA00022918"/>
    </source>
</evidence>
<keyword evidence="9" id="KW-1185">Reference proteome</keyword>
<dbReference type="PANTHER" id="PTHR37984:SF5">
    <property type="entry name" value="PROTEIN NYNRIN-LIKE"/>
    <property type="match status" value="1"/>
</dbReference>
<evidence type="ECO:0000313" key="9">
    <source>
        <dbReference type="Proteomes" id="UP000237271"/>
    </source>
</evidence>
<keyword evidence="3" id="KW-0540">Nuclease</keyword>
<accession>A0A2P4XUN8</accession>
<keyword evidence="1" id="KW-0808">Transferase</keyword>
<evidence type="ECO:0000259" key="7">
    <source>
        <dbReference type="Pfam" id="PF17917"/>
    </source>
</evidence>
<proteinExistence type="predicted"/>
<feature type="domain" description="Reverse transcriptase RNase H-like" evidence="7">
    <location>
        <begin position="103"/>
        <end position="186"/>
    </location>
</feature>
<keyword evidence="4" id="KW-0255">Endonuclease</keyword>
<evidence type="ECO:0000256" key="1">
    <source>
        <dbReference type="ARBA" id="ARBA00022679"/>
    </source>
</evidence>
<comment type="caution">
    <text evidence="8">The sequence shown here is derived from an EMBL/GenBank/DDBJ whole genome shotgun (WGS) entry which is preliminary data.</text>
</comment>
<dbReference type="SUPFAM" id="SSF56672">
    <property type="entry name" value="DNA/RNA polymerases"/>
    <property type="match status" value="1"/>
</dbReference>
<dbReference type="GO" id="GO:0003964">
    <property type="term" value="F:RNA-directed DNA polymerase activity"/>
    <property type="evidence" value="ECO:0007669"/>
    <property type="project" value="UniProtKB-KW"/>
</dbReference>
<gene>
    <name evidence="8" type="ORF">PHPALM_14443</name>
</gene>
<sequence>MRANKLYANIDKHVYAAEEIKVLGCFVIRVSVRADPGNIKAIAAWPTLRPQKGPRKWLGLANYLRKYSAGYTKLARPSSDLLKKNASPGPFQQHQVLSLPNESKSFRVVCDASHYAIGCALLQKDAEGRERVVSFQARKIKAAERNYTVQAKELFKMRYALVKIRLKVFVVYTDHVSLPYPRDSYEARMGRTPYPKAEWYDYPAAHKRASDHDLMD</sequence>
<dbReference type="InterPro" id="IPR043128">
    <property type="entry name" value="Rev_trsase/Diguanyl_cyclase"/>
</dbReference>
<dbReference type="OrthoDB" id="107409at2759"/>
<keyword evidence="5" id="KW-0378">Hydrolase</keyword>
<organism evidence="8 9">
    <name type="scientific">Phytophthora palmivora</name>
    <dbReference type="NCBI Taxonomy" id="4796"/>
    <lineage>
        <taxon>Eukaryota</taxon>
        <taxon>Sar</taxon>
        <taxon>Stramenopiles</taxon>
        <taxon>Oomycota</taxon>
        <taxon>Peronosporomycetes</taxon>
        <taxon>Peronosporales</taxon>
        <taxon>Peronosporaceae</taxon>
        <taxon>Phytophthora</taxon>
    </lineage>
</organism>
<dbReference type="Pfam" id="PF17917">
    <property type="entry name" value="RT_RNaseH"/>
    <property type="match status" value="1"/>
</dbReference>
<dbReference type="EMBL" id="NCKW01007896">
    <property type="protein sequence ID" value="POM69285.1"/>
    <property type="molecule type" value="Genomic_DNA"/>
</dbReference>
<keyword evidence="2" id="KW-0548">Nucleotidyltransferase</keyword>
<evidence type="ECO:0000256" key="5">
    <source>
        <dbReference type="ARBA" id="ARBA00022801"/>
    </source>
</evidence>
<dbReference type="Gene3D" id="3.30.70.270">
    <property type="match status" value="1"/>
</dbReference>
<evidence type="ECO:0000256" key="3">
    <source>
        <dbReference type="ARBA" id="ARBA00022722"/>
    </source>
</evidence>
<keyword evidence="6 8" id="KW-0695">RNA-directed DNA polymerase</keyword>
<reference evidence="8 9" key="1">
    <citation type="journal article" date="2017" name="Genome Biol. Evol.">
        <title>Phytophthora megakarya and P. palmivora, closely related causal agents of cacao black pod rot, underwent increases in genome sizes and gene numbers by different mechanisms.</title>
        <authorList>
            <person name="Ali S.S."/>
            <person name="Shao J."/>
            <person name="Lary D.J."/>
            <person name="Kronmiller B."/>
            <person name="Shen D."/>
            <person name="Strem M.D."/>
            <person name="Amoako-Attah I."/>
            <person name="Akrofi A.Y."/>
            <person name="Begoude B.A."/>
            <person name="Ten Hoopen G.M."/>
            <person name="Coulibaly K."/>
            <person name="Kebe B.I."/>
            <person name="Melnick R.L."/>
            <person name="Guiltinan M.J."/>
            <person name="Tyler B.M."/>
            <person name="Meinhardt L.W."/>
            <person name="Bailey B.A."/>
        </authorList>
    </citation>
    <scope>NUCLEOTIDE SEQUENCE [LARGE SCALE GENOMIC DNA]</scope>
    <source>
        <strain evidence="9">sbr112.9</strain>
    </source>
</reference>
<dbReference type="InterPro" id="IPR041373">
    <property type="entry name" value="RT_RNaseH"/>
</dbReference>
<name>A0A2P4XUN8_9STRA</name>
<dbReference type="GO" id="GO:0004519">
    <property type="term" value="F:endonuclease activity"/>
    <property type="evidence" value="ECO:0007669"/>
    <property type="project" value="UniProtKB-KW"/>
</dbReference>
<evidence type="ECO:0000256" key="2">
    <source>
        <dbReference type="ARBA" id="ARBA00022695"/>
    </source>
</evidence>
<evidence type="ECO:0000313" key="8">
    <source>
        <dbReference type="EMBL" id="POM69285.1"/>
    </source>
</evidence>
<dbReference type="PANTHER" id="PTHR37984">
    <property type="entry name" value="PROTEIN CBG26694"/>
    <property type="match status" value="1"/>
</dbReference>
<evidence type="ECO:0000256" key="4">
    <source>
        <dbReference type="ARBA" id="ARBA00022759"/>
    </source>
</evidence>
<protein>
    <submittedName>
        <fullName evidence="8">Reverse transcriptase</fullName>
    </submittedName>
</protein>
<dbReference type="InterPro" id="IPR050951">
    <property type="entry name" value="Retrovirus_Pol_polyprotein"/>
</dbReference>